<dbReference type="GeneID" id="25367810"/>
<organism evidence="2 3">
    <name type="scientific">Aureobasidium subglaciale (strain EXF-2481)</name>
    <name type="common">Aureobasidium pullulans var. subglaciale</name>
    <dbReference type="NCBI Taxonomy" id="1043005"/>
    <lineage>
        <taxon>Eukaryota</taxon>
        <taxon>Fungi</taxon>
        <taxon>Dikarya</taxon>
        <taxon>Ascomycota</taxon>
        <taxon>Pezizomycotina</taxon>
        <taxon>Dothideomycetes</taxon>
        <taxon>Dothideomycetidae</taxon>
        <taxon>Dothideales</taxon>
        <taxon>Saccotheciaceae</taxon>
        <taxon>Aureobasidium</taxon>
    </lineage>
</organism>
<evidence type="ECO:0000256" key="1">
    <source>
        <dbReference type="SAM" id="Phobius"/>
    </source>
</evidence>
<name>A0A074XYM6_AURSE</name>
<dbReference type="Proteomes" id="UP000030641">
    <property type="component" value="Unassembled WGS sequence"/>
</dbReference>
<keyword evidence="3" id="KW-1185">Reference proteome</keyword>
<dbReference type="InParanoid" id="A0A074XYM6"/>
<evidence type="ECO:0000313" key="2">
    <source>
        <dbReference type="EMBL" id="KEQ90623.1"/>
    </source>
</evidence>
<keyword evidence="1" id="KW-0472">Membrane</keyword>
<sequence>MSCKWDFQQGSKLSRPGRGCCLFIPISSFSSSRSSINGDPNIEGLPLYSDLTITPPADLTAPNEKATPDEVRSFLMQLLVQNRGLHHDHARRIASKWTLGTGRELMSYTPALYAEIFGLEDAWMVYKEAKLFILTQKKKGKLKGIWIAIGTLSVLTCVAVTLCIVSPLEEIKVVFVIASFFLGLF</sequence>
<dbReference type="AlphaFoldDB" id="A0A074XYM6"/>
<dbReference type="EMBL" id="KL584788">
    <property type="protein sequence ID" value="KEQ90623.1"/>
    <property type="molecule type" value="Genomic_DNA"/>
</dbReference>
<protein>
    <submittedName>
        <fullName evidence="2">Uncharacterized protein</fullName>
    </submittedName>
</protein>
<proteinExistence type="predicted"/>
<dbReference type="OrthoDB" id="4771706at2759"/>
<accession>A0A074XYM6</accession>
<keyword evidence="1" id="KW-0812">Transmembrane</keyword>
<dbReference type="HOGENOM" id="CLU_119599_0_0_1"/>
<dbReference type="RefSeq" id="XP_013339089.1">
    <property type="nucleotide sequence ID" value="XM_013483635.1"/>
</dbReference>
<reference evidence="2 3" key="1">
    <citation type="journal article" date="2014" name="BMC Genomics">
        <title>Genome sequencing of four Aureobasidium pullulans varieties: biotechnological potential, stress tolerance, and description of new species.</title>
        <authorList>
            <person name="Gostin Ar C."/>
            <person name="Ohm R.A."/>
            <person name="Kogej T."/>
            <person name="Sonjak S."/>
            <person name="Turk M."/>
            <person name="Zajc J."/>
            <person name="Zalar P."/>
            <person name="Grube M."/>
            <person name="Sun H."/>
            <person name="Han J."/>
            <person name="Sharma A."/>
            <person name="Chiniquy J."/>
            <person name="Ngan C.Y."/>
            <person name="Lipzen A."/>
            <person name="Barry K."/>
            <person name="Grigoriev I.V."/>
            <person name="Gunde-Cimerman N."/>
        </authorList>
    </citation>
    <scope>NUCLEOTIDE SEQUENCE [LARGE SCALE GENOMIC DNA]</scope>
    <source>
        <strain evidence="2 3">EXF-2481</strain>
    </source>
</reference>
<gene>
    <name evidence="2" type="ORF">AUEXF2481DRAFT_44950</name>
</gene>
<keyword evidence="1" id="KW-1133">Transmembrane helix</keyword>
<evidence type="ECO:0000313" key="3">
    <source>
        <dbReference type="Proteomes" id="UP000030641"/>
    </source>
</evidence>
<feature type="transmembrane region" description="Helical" evidence="1">
    <location>
        <begin position="145"/>
        <end position="168"/>
    </location>
</feature>